<dbReference type="EMBL" id="JAYMYS010000004">
    <property type="protein sequence ID" value="KAK7396476.1"/>
    <property type="molecule type" value="Genomic_DNA"/>
</dbReference>
<reference evidence="1 2" key="1">
    <citation type="submission" date="2024-01" db="EMBL/GenBank/DDBJ databases">
        <title>The genomes of 5 underutilized Papilionoideae crops provide insights into root nodulation and disease resistanc.</title>
        <authorList>
            <person name="Jiang F."/>
        </authorList>
    </citation>
    <scope>NUCLEOTIDE SEQUENCE [LARGE SCALE GENOMIC DNA]</scope>
    <source>
        <strain evidence="1">DUOXIRENSHENG_FW03</strain>
        <tissue evidence="1">Leaves</tissue>
    </source>
</reference>
<protein>
    <submittedName>
        <fullName evidence="1">Uncharacterized protein</fullName>
    </submittedName>
</protein>
<evidence type="ECO:0000313" key="2">
    <source>
        <dbReference type="Proteomes" id="UP001386955"/>
    </source>
</evidence>
<dbReference type="AlphaFoldDB" id="A0AAN9XLE9"/>
<keyword evidence="2" id="KW-1185">Reference proteome</keyword>
<proteinExistence type="predicted"/>
<sequence>MLATAIGASNILIFNATLTLTSNQKEIQNTNTECVHSTAQHNTTQHKTVRKARSAVEPVTAADQWLNLFFKSFGLVEGF</sequence>
<evidence type="ECO:0000313" key="1">
    <source>
        <dbReference type="EMBL" id="KAK7396476.1"/>
    </source>
</evidence>
<accession>A0AAN9XLE9</accession>
<name>A0AAN9XLE9_PSOTE</name>
<gene>
    <name evidence="1" type="ORF">VNO78_17514</name>
</gene>
<dbReference type="Proteomes" id="UP001386955">
    <property type="component" value="Unassembled WGS sequence"/>
</dbReference>
<organism evidence="1 2">
    <name type="scientific">Psophocarpus tetragonolobus</name>
    <name type="common">Winged bean</name>
    <name type="synonym">Dolichos tetragonolobus</name>
    <dbReference type="NCBI Taxonomy" id="3891"/>
    <lineage>
        <taxon>Eukaryota</taxon>
        <taxon>Viridiplantae</taxon>
        <taxon>Streptophyta</taxon>
        <taxon>Embryophyta</taxon>
        <taxon>Tracheophyta</taxon>
        <taxon>Spermatophyta</taxon>
        <taxon>Magnoliopsida</taxon>
        <taxon>eudicotyledons</taxon>
        <taxon>Gunneridae</taxon>
        <taxon>Pentapetalae</taxon>
        <taxon>rosids</taxon>
        <taxon>fabids</taxon>
        <taxon>Fabales</taxon>
        <taxon>Fabaceae</taxon>
        <taxon>Papilionoideae</taxon>
        <taxon>50 kb inversion clade</taxon>
        <taxon>NPAAA clade</taxon>
        <taxon>indigoferoid/millettioid clade</taxon>
        <taxon>Phaseoleae</taxon>
        <taxon>Psophocarpus</taxon>
    </lineage>
</organism>
<comment type="caution">
    <text evidence="1">The sequence shown here is derived from an EMBL/GenBank/DDBJ whole genome shotgun (WGS) entry which is preliminary data.</text>
</comment>